<dbReference type="AlphaFoldDB" id="A0A812R2T5"/>
<feature type="region of interest" description="Disordered" evidence="3">
    <location>
        <begin position="92"/>
        <end position="114"/>
    </location>
</feature>
<feature type="domain" description="RecQ mediated genome instability protein 1 OB-fold" evidence="4">
    <location>
        <begin position="61"/>
        <end position="175"/>
    </location>
</feature>
<dbReference type="PANTHER" id="PTHR14790">
    <property type="entry name" value="RECQ-MEDIATED GENOME INSTABILITY PROTEIN 1 RMI1"/>
    <property type="match status" value="1"/>
</dbReference>
<evidence type="ECO:0000313" key="6">
    <source>
        <dbReference type="Proteomes" id="UP000604046"/>
    </source>
</evidence>
<dbReference type="OrthoDB" id="424847at2759"/>
<reference evidence="5" key="1">
    <citation type="submission" date="2021-02" db="EMBL/GenBank/DDBJ databases">
        <authorList>
            <person name="Dougan E. K."/>
            <person name="Rhodes N."/>
            <person name="Thang M."/>
            <person name="Chan C."/>
        </authorList>
    </citation>
    <scope>NUCLEOTIDE SEQUENCE</scope>
</reference>
<gene>
    <name evidence="5" type="primary">rmi1</name>
    <name evidence="5" type="ORF">SNAT2548_LOCUS22596</name>
</gene>
<evidence type="ECO:0000256" key="1">
    <source>
        <dbReference type="ARBA" id="ARBA00006395"/>
    </source>
</evidence>
<dbReference type="SMART" id="SM01161">
    <property type="entry name" value="DUF1767"/>
    <property type="match status" value="1"/>
</dbReference>
<evidence type="ECO:0000256" key="3">
    <source>
        <dbReference type="SAM" id="MobiDB-lite"/>
    </source>
</evidence>
<name>A0A812R2T5_9DINO</name>
<dbReference type="GO" id="GO:0016604">
    <property type="term" value="C:nuclear body"/>
    <property type="evidence" value="ECO:0007669"/>
    <property type="project" value="TreeGrafter"/>
</dbReference>
<dbReference type="Proteomes" id="UP000604046">
    <property type="component" value="Unassembled WGS sequence"/>
</dbReference>
<sequence>MSALEAAERLSAIAGSLPLRPAWVDQQRDVIGSNLSVEQASDRLLQQLCAADLRDACDGSLPRGLDRMHDIRIEGHHLLQLLQKVDIANPSAADADPADEEVQDGLGQDPSRRQGRQRAVMLKVVLTDGVQAICGIERWPIAALRQAIPGSKLVLGNRPLLRRGLLLLEPQHLEALCPLAQAGGAERSEASAPPASSAPSGHDAAPQRSMAPPGAQHAGLPGNVSHVEGKVQVIRCYVASAAPDAGRASLRLQLCDGEGLCEALLPPPVLQQVLGSGDLDTLLGRARLLHGFFRLSQQGQSFQIESFRLGPSREALEQQLDHLAAGGAERSEASAPPASSAPSGHDAAPQRSMAPPGAQHAGLPGNVSHVEGKVQVIRCYVASAAPDAGACCFAGPLVLPAGLHCNRQAELGCSTASFGSRSKARAFRSSPSVVGLRHRIWNINWIELRQLARTEMLLQANKQELRLLL</sequence>
<feature type="compositionally biased region" description="Low complexity" evidence="3">
    <location>
        <begin position="325"/>
        <end position="349"/>
    </location>
</feature>
<dbReference type="Pfam" id="PF08585">
    <property type="entry name" value="RMI1_N_C"/>
    <property type="match status" value="1"/>
</dbReference>
<keyword evidence="6" id="KW-1185">Reference proteome</keyword>
<dbReference type="PANTHER" id="PTHR14790:SF15">
    <property type="entry name" value="RECQ-MEDIATED GENOME INSTABILITY PROTEIN 1"/>
    <property type="match status" value="1"/>
</dbReference>
<proteinExistence type="inferred from homology"/>
<dbReference type="GO" id="GO:0031422">
    <property type="term" value="C:RecQ family helicase-topoisomerase III complex"/>
    <property type="evidence" value="ECO:0007669"/>
    <property type="project" value="TreeGrafter"/>
</dbReference>
<organism evidence="5 6">
    <name type="scientific">Symbiodinium natans</name>
    <dbReference type="NCBI Taxonomy" id="878477"/>
    <lineage>
        <taxon>Eukaryota</taxon>
        <taxon>Sar</taxon>
        <taxon>Alveolata</taxon>
        <taxon>Dinophyceae</taxon>
        <taxon>Suessiales</taxon>
        <taxon>Symbiodiniaceae</taxon>
        <taxon>Symbiodinium</taxon>
    </lineage>
</organism>
<dbReference type="GO" id="GO:0000712">
    <property type="term" value="P:resolution of meiotic recombination intermediates"/>
    <property type="evidence" value="ECO:0007669"/>
    <property type="project" value="TreeGrafter"/>
</dbReference>
<evidence type="ECO:0000259" key="4">
    <source>
        <dbReference type="Pfam" id="PF08585"/>
    </source>
</evidence>
<feature type="compositionally biased region" description="Low complexity" evidence="3">
    <location>
        <begin position="190"/>
        <end position="206"/>
    </location>
</feature>
<dbReference type="GO" id="GO:0000724">
    <property type="term" value="P:double-strand break repair via homologous recombination"/>
    <property type="evidence" value="ECO:0007669"/>
    <property type="project" value="TreeGrafter"/>
</dbReference>
<feature type="region of interest" description="Disordered" evidence="3">
    <location>
        <begin position="325"/>
        <end position="365"/>
    </location>
</feature>
<dbReference type="Gene3D" id="2.40.50.770">
    <property type="entry name" value="RecQ-mediated genome instability protein Rmi1, C-terminal domain"/>
    <property type="match status" value="1"/>
</dbReference>
<accession>A0A812R2T5</accession>
<protein>
    <recommendedName>
        <fullName evidence="2">RecQ-mediated genome instability protein 1</fullName>
    </recommendedName>
</protein>
<comment type="similarity">
    <text evidence="1">Belongs to the RMI1 family.</text>
</comment>
<dbReference type="EMBL" id="CAJNDS010002294">
    <property type="protein sequence ID" value="CAE7415640.1"/>
    <property type="molecule type" value="Genomic_DNA"/>
</dbReference>
<evidence type="ECO:0000256" key="2">
    <source>
        <dbReference type="ARBA" id="ARBA00018987"/>
    </source>
</evidence>
<dbReference type="InterPro" id="IPR042470">
    <property type="entry name" value="RMI1_N_C_sf"/>
</dbReference>
<comment type="caution">
    <text evidence="5">The sequence shown here is derived from an EMBL/GenBank/DDBJ whole genome shotgun (WGS) entry which is preliminary data.</text>
</comment>
<evidence type="ECO:0000313" key="5">
    <source>
        <dbReference type="EMBL" id="CAE7415640.1"/>
    </source>
</evidence>
<dbReference type="InterPro" id="IPR013894">
    <property type="entry name" value="RMI1_OB"/>
</dbReference>
<feature type="region of interest" description="Disordered" evidence="3">
    <location>
        <begin position="184"/>
        <end position="222"/>
    </location>
</feature>